<evidence type="ECO:0000313" key="5">
    <source>
        <dbReference type="EMBL" id="PYE50502.1"/>
    </source>
</evidence>
<keyword evidence="2" id="KW-0804">Transcription</keyword>
<name>A0A318SHK7_9DEIO</name>
<evidence type="ECO:0000256" key="3">
    <source>
        <dbReference type="SAM" id="MobiDB-lite"/>
    </source>
</evidence>
<dbReference type="InterPro" id="IPR005158">
    <property type="entry name" value="BTAD"/>
</dbReference>
<dbReference type="SMART" id="SM01043">
    <property type="entry name" value="BTAD"/>
    <property type="match status" value="1"/>
</dbReference>
<comment type="caution">
    <text evidence="5">The sequence shown here is derived from an EMBL/GenBank/DDBJ whole genome shotgun (WGS) entry which is preliminary data.</text>
</comment>
<dbReference type="InterPro" id="IPR051677">
    <property type="entry name" value="AfsR-DnrI-RedD_regulator"/>
</dbReference>
<dbReference type="GO" id="GO:0016887">
    <property type="term" value="F:ATP hydrolysis activity"/>
    <property type="evidence" value="ECO:0007669"/>
    <property type="project" value="InterPro"/>
</dbReference>
<keyword evidence="6" id="KW-1185">Reference proteome</keyword>
<dbReference type="Gene3D" id="1.25.40.10">
    <property type="entry name" value="Tetratricopeptide repeat domain"/>
    <property type="match status" value="2"/>
</dbReference>
<feature type="region of interest" description="Disordered" evidence="3">
    <location>
        <begin position="1"/>
        <end position="22"/>
    </location>
</feature>
<gene>
    <name evidence="5" type="ORF">DES52_11720</name>
</gene>
<dbReference type="EMBL" id="QJSX01000017">
    <property type="protein sequence ID" value="PYE50502.1"/>
    <property type="molecule type" value="Genomic_DNA"/>
</dbReference>
<dbReference type="RefSeq" id="WP_110888270.1">
    <property type="nucleotide sequence ID" value="NZ_QJSX01000017.1"/>
</dbReference>
<evidence type="ECO:0000256" key="1">
    <source>
        <dbReference type="ARBA" id="ARBA00023015"/>
    </source>
</evidence>
<accession>A0A318SHK7</accession>
<proteinExistence type="predicted"/>
<feature type="domain" description="Bacterial transcriptional activator" evidence="4">
    <location>
        <begin position="771"/>
        <end position="897"/>
    </location>
</feature>
<dbReference type="Gene3D" id="1.10.10.10">
    <property type="entry name" value="Winged helix-like DNA-binding domain superfamily/Winged helix DNA-binding domain"/>
    <property type="match status" value="1"/>
</dbReference>
<dbReference type="AlphaFoldDB" id="A0A318SHK7"/>
<sequence>MAPSSDPLPIQNDFAPPTPLPHEIERPRLLTRLDALGNARIVVLTAGSGYGKTTALAQHVRRCGDTTVWLTLTEDDADASVVARRVREAVHAALSLPRSAAASAAPEAEGRALALALRAAPCRVRLVLDEAHHLSNSGTAWLHALVHALPAGHQVLVATYDAAALRLARLVADGRAALLGPDDLAFDAQEARAALQGRAAPTTLEGWPVGVALVASGASPLLDPDDLARDALARLPDALRGALAEASVTDRWAEDAPSLAHLPAGWLVDARRAGLPLVPLGGGAFRPHALLRSALDEELRRHPLWRAELHSRASRAAEADGRPLEAFRHALAANRPEDAQRLAARLVPDLAERLEHALVRRLLEALPTDVLSDELRRHLGAARCATGDFQGGVPILEALRAEGRADARTLYWLHVAAGRAGHYATSLRLADEIEGLTHDPRASLTAARVRSAALHLLGRYDEARAAAELALRFARDDHDLPQQALAAYALALIDVQRGELGEAWRGFTESSVQFRALGRPLAALPAEHMLAVLDVTRGDLDAARGRLDTAIAQAEAADDMHLPSLLGARGSWHAARSEWAEAAAWYGRALDANAHNPRSAFHRVSLGAKLTEAQRRAGNAEAARAALDAALLAARDCNAPEALADLAFAQGAATPDARPGWPREVTGVATPLVPLRLFTLGRLHVTLGERAVKLPFAKCGEVLVWLALHGPTARQRLLHELWHGSGDRRHAEYLRVVVRRLRAALGGRSDFDPVPNEGGIYRLSERFTVTVDVLTLRAAVTNGDPSALRAALDEVRGVFLPEMDGEWVDTWRARAHEDALLSAVTLGASRERAGKLDDALEAYRRARDLDAVSEAAARGLTRTANAAGHPDVARRAREEFTVAWRDTFGDDPPADLKA</sequence>
<dbReference type="GO" id="GO:0006355">
    <property type="term" value="P:regulation of DNA-templated transcription"/>
    <property type="evidence" value="ECO:0007669"/>
    <property type="project" value="InterPro"/>
</dbReference>
<dbReference type="Gene3D" id="3.40.50.300">
    <property type="entry name" value="P-loop containing nucleotide triphosphate hydrolases"/>
    <property type="match status" value="1"/>
</dbReference>
<dbReference type="Pfam" id="PF13401">
    <property type="entry name" value="AAA_22"/>
    <property type="match status" value="1"/>
</dbReference>
<dbReference type="Proteomes" id="UP000248326">
    <property type="component" value="Unassembled WGS sequence"/>
</dbReference>
<keyword evidence="1" id="KW-0805">Transcription regulation</keyword>
<organism evidence="5 6">
    <name type="scientific">Deinococcus yavapaiensis KR-236</name>
    <dbReference type="NCBI Taxonomy" id="694435"/>
    <lineage>
        <taxon>Bacteria</taxon>
        <taxon>Thermotogati</taxon>
        <taxon>Deinococcota</taxon>
        <taxon>Deinococci</taxon>
        <taxon>Deinococcales</taxon>
        <taxon>Deinococcaceae</taxon>
        <taxon>Deinococcus</taxon>
    </lineage>
</organism>
<dbReference type="SUPFAM" id="SSF46894">
    <property type="entry name" value="C-terminal effector domain of the bipartite response regulators"/>
    <property type="match status" value="1"/>
</dbReference>
<dbReference type="InterPro" id="IPR011990">
    <property type="entry name" value="TPR-like_helical_dom_sf"/>
</dbReference>
<dbReference type="SUPFAM" id="SSF52540">
    <property type="entry name" value="P-loop containing nucleoside triphosphate hydrolases"/>
    <property type="match status" value="1"/>
</dbReference>
<dbReference type="InterPro" id="IPR036388">
    <property type="entry name" value="WH-like_DNA-bd_sf"/>
</dbReference>
<evidence type="ECO:0000259" key="4">
    <source>
        <dbReference type="SMART" id="SM01043"/>
    </source>
</evidence>
<dbReference type="PANTHER" id="PTHR35807">
    <property type="entry name" value="TRANSCRIPTIONAL REGULATOR REDD-RELATED"/>
    <property type="match status" value="1"/>
</dbReference>
<dbReference type="GO" id="GO:0003677">
    <property type="term" value="F:DNA binding"/>
    <property type="evidence" value="ECO:0007669"/>
    <property type="project" value="InterPro"/>
</dbReference>
<dbReference type="InterPro" id="IPR027417">
    <property type="entry name" value="P-loop_NTPase"/>
</dbReference>
<protein>
    <recommendedName>
        <fullName evidence="4">Bacterial transcriptional activator domain-containing protein</fullName>
    </recommendedName>
</protein>
<evidence type="ECO:0000313" key="6">
    <source>
        <dbReference type="Proteomes" id="UP000248326"/>
    </source>
</evidence>
<dbReference type="PANTHER" id="PTHR35807:SF1">
    <property type="entry name" value="TRANSCRIPTIONAL REGULATOR REDD"/>
    <property type="match status" value="1"/>
</dbReference>
<dbReference type="InterPro" id="IPR049945">
    <property type="entry name" value="AAA_22"/>
</dbReference>
<dbReference type="SUPFAM" id="SSF48452">
    <property type="entry name" value="TPR-like"/>
    <property type="match status" value="2"/>
</dbReference>
<dbReference type="InterPro" id="IPR016032">
    <property type="entry name" value="Sig_transdc_resp-reg_C-effctor"/>
</dbReference>
<reference evidence="5 6" key="1">
    <citation type="submission" date="2018-06" db="EMBL/GenBank/DDBJ databases">
        <title>Genomic Encyclopedia of Type Strains, Phase IV (KMG-IV): sequencing the most valuable type-strain genomes for metagenomic binning, comparative biology and taxonomic classification.</title>
        <authorList>
            <person name="Goeker M."/>
        </authorList>
    </citation>
    <scope>NUCLEOTIDE SEQUENCE [LARGE SCALE GENOMIC DNA]</scope>
    <source>
        <strain evidence="5 6">DSM 18048</strain>
    </source>
</reference>
<evidence type="ECO:0000256" key="2">
    <source>
        <dbReference type="ARBA" id="ARBA00023163"/>
    </source>
</evidence>
<dbReference type="OrthoDB" id="51149at2"/>